<accession>A3NXA5</accession>
<dbReference type="EMBL" id="CP000572">
    <property type="protein sequence ID" value="ABN92286.1"/>
    <property type="molecule type" value="Genomic_DNA"/>
</dbReference>
<dbReference type="Proteomes" id="UP000006738">
    <property type="component" value="Chromosome I"/>
</dbReference>
<feature type="compositionally biased region" description="Low complexity" evidence="1">
    <location>
        <begin position="51"/>
        <end position="80"/>
    </location>
</feature>
<dbReference type="AlphaFoldDB" id="A3NXA5"/>
<feature type="region of interest" description="Disordered" evidence="1">
    <location>
        <begin position="21"/>
        <end position="98"/>
    </location>
</feature>
<proteinExistence type="predicted"/>
<gene>
    <name evidence="2" type="ordered locus">BURPS1106A_2725</name>
</gene>
<evidence type="ECO:0000256" key="1">
    <source>
        <dbReference type="SAM" id="MobiDB-lite"/>
    </source>
</evidence>
<evidence type="ECO:0000313" key="3">
    <source>
        <dbReference type="Proteomes" id="UP000006738"/>
    </source>
</evidence>
<feature type="compositionally biased region" description="Basic and acidic residues" evidence="1">
    <location>
        <begin position="35"/>
        <end position="44"/>
    </location>
</feature>
<protein>
    <submittedName>
        <fullName evidence="2">Uncharacterized protein</fullName>
    </submittedName>
</protein>
<dbReference type="HOGENOM" id="CLU_2328375_0_0_4"/>
<name>A3NXA5_BURP0</name>
<organism evidence="2 3">
    <name type="scientific">Burkholderia pseudomallei (strain 1106a)</name>
    <dbReference type="NCBI Taxonomy" id="357348"/>
    <lineage>
        <taxon>Bacteria</taxon>
        <taxon>Pseudomonadati</taxon>
        <taxon>Pseudomonadota</taxon>
        <taxon>Betaproteobacteria</taxon>
        <taxon>Burkholderiales</taxon>
        <taxon>Burkholderiaceae</taxon>
        <taxon>Burkholderia</taxon>
        <taxon>pseudomallei group</taxon>
    </lineage>
</organism>
<sequence length="98" mass="10584">MTPRARPWRCRAWQHGIAIAGRGREESVSRATSGHRNEERRNADVDPAPPRAGRLPLRPCGRLTQAANAGAAARRTAAGASPSFARTEPSRLLKSASF</sequence>
<reference evidence="2 3" key="1">
    <citation type="submission" date="2007-02" db="EMBL/GenBank/DDBJ databases">
        <authorList>
            <person name="DeShazer D."/>
            <person name="Woods D.E."/>
            <person name="Nierman W.C."/>
        </authorList>
    </citation>
    <scope>NUCLEOTIDE SEQUENCE [LARGE SCALE GENOMIC DNA]</scope>
    <source>
        <strain evidence="2 3">1106a</strain>
    </source>
</reference>
<dbReference type="KEGG" id="bpl:BURPS1106A_2725"/>
<evidence type="ECO:0000313" key="2">
    <source>
        <dbReference type="EMBL" id="ABN92286.1"/>
    </source>
</evidence>